<gene>
    <name evidence="1" type="ORF">MRB53_026220</name>
</gene>
<reference evidence="1 2" key="1">
    <citation type="journal article" date="2022" name="Hortic Res">
        <title>A haplotype resolved chromosomal level avocado genome allows analysis of novel avocado genes.</title>
        <authorList>
            <person name="Nath O."/>
            <person name="Fletcher S.J."/>
            <person name="Hayward A."/>
            <person name="Shaw L.M."/>
            <person name="Masouleh A.K."/>
            <person name="Furtado A."/>
            <person name="Henry R.J."/>
            <person name="Mitter N."/>
        </authorList>
    </citation>
    <scope>NUCLEOTIDE SEQUENCE [LARGE SCALE GENOMIC DNA]</scope>
    <source>
        <strain evidence="2">cv. Hass</strain>
    </source>
</reference>
<dbReference type="EMBL" id="CM056816">
    <property type="protein sequence ID" value="KAJ8632884.1"/>
    <property type="molecule type" value="Genomic_DNA"/>
</dbReference>
<sequence>MYEEHAVMYKRPKTFDDAVDRAYTTEEMAMKKRNADPKKSAFQFGKGFQQKGQRVGDWIFLKTSPMKGTIRFGQKGKLSPGYVGPFEIKSRIGDVAYRLKLLSEFARVRDVFHVSMLRKYIRDPSHNEVQIKADSTYVEHPLCIIDKKEQVLRTGSGWAPYF</sequence>
<comment type="caution">
    <text evidence="1">The sequence shown here is derived from an EMBL/GenBank/DDBJ whole genome shotgun (WGS) entry which is preliminary data.</text>
</comment>
<evidence type="ECO:0000313" key="1">
    <source>
        <dbReference type="EMBL" id="KAJ8632884.1"/>
    </source>
</evidence>
<protein>
    <submittedName>
        <fullName evidence="1">Uncharacterized protein</fullName>
    </submittedName>
</protein>
<accession>A0ACC2LHH0</accession>
<keyword evidence="2" id="KW-1185">Reference proteome</keyword>
<organism evidence="1 2">
    <name type="scientific">Persea americana</name>
    <name type="common">Avocado</name>
    <dbReference type="NCBI Taxonomy" id="3435"/>
    <lineage>
        <taxon>Eukaryota</taxon>
        <taxon>Viridiplantae</taxon>
        <taxon>Streptophyta</taxon>
        <taxon>Embryophyta</taxon>
        <taxon>Tracheophyta</taxon>
        <taxon>Spermatophyta</taxon>
        <taxon>Magnoliopsida</taxon>
        <taxon>Magnoliidae</taxon>
        <taxon>Laurales</taxon>
        <taxon>Lauraceae</taxon>
        <taxon>Persea</taxon>
    </lineage>
</organism>
<evidence type="ECO:0000313" key="2">
    <source>
        <dbReference type="Proteomes" id="UP001234297"/>
    </source>
</evidence>
<proteinExistence type="predicted"/>
<dbReference type="Proteomes" id="UP001234297">
    <property type="component" value="Chromosome 8"/>
</dbReference>
<name>A0ACC2LHH0_PERAE</name>